<dbReference type="Gene3D" id="1.25.10.10">
    <property type="entry name" value="Leucine-rich Repeat Variant"/>
    <property type="match status" value="3"/>
</dbReference>
<dbReference type="InterPro" id="IPR016024">
    <property type="entry name" value="ARM-type_fold"/>
</dbReference>
<gene>
    <name evidence="8" type="ORF">ALAG00032_LOCUS12018</name>
</gene>
<feature type="compositionally biased region" description="Polar residues" evidence="6">
    <location>
        <begin position="828"/>
        <end position="846"/>
    </location>
</feature>
<dbReference type="GO" id="GO:0010008">
    <property type="term" value="C:endosome membrane"/>
    <property type="evidence" value="ECO:0007669"/>
    <property type="project" value="TreeGrafter"/>
</dbReference>
<evidence type="ECO:0000256" key="3">
    <source>
        <dbReference type="ARBA" id="ARBA00022737"/>
    </source>
</evidence>
<evidence type="ECO:0000256" key="1">
    <source>
        <dbReference type="ARBA" id="ARBA00004308"/>
    </source>
</evidence>
<evidence type="ECO:0000259" key="7">
    <source>
        <dbReference type="Pfam" id="PF11916"/>
    </source>
</evidence>
<dbReference type="Pfam" id="PF12755">
    <property type="entry name" value="Vac14_Fab1_bd"/>
    <property type="match status" value="1"/>
</dbReference>
<keyword evidence="4" id="KW-0472">Membrane</keyword>
<evidence type="ECO:0000256" key="2">
    <source>
        <dbReference type="ARBA" id="ARBA00010225"/>
    </source>
</evidence>
<dbReference type="InterPro" id="IPR026825">
    <property type="entry name" value="Vac14"/>
</dbReference>
<feature type="domain" description="Vacuolar protein 14 C-terminal Fig4-binding" evidence="7">
    <location>
        <begin position="650"/>
        <end position="802"/>
    </location>
</feature>
<sequence length="914" mass="101180">MDVGSVASSLVPSTQNENVSIVNNSGGNSGASESPLPPAILRSLGDRSYDKRKNAALEIEALIKSLQENTDTDRICSVIAMLGQDFATSTNANHRKGGLIGLAATAIGLMSDISLYLDALLPPVLHCLDDPESRVRYYSCESLYNIAKVARGNILKYFNHIFDGLCKLFADVDIDVKNGASLLDRLIKDIVTESDTFDVERFIPLLQKYMRRSNPYIRQLLIGWIIVLDSVPDINMLDWLPDFLDGLFNMLSDTNREIRQAAGSAIGNFLNEIKKNATTPALIKISTNSTTTSPSSTTPTVAANNTSSQIPSTTSITSCDKKENENNTAPEIIEFGPMVNILVNQCKNKERLNRITAITWVQDFIKLGKNKLLYFYSELLGAIMYCISDEDLEISQVAESTNTNLLNLVKCTNDEFELSPLLQTLTHELSSHHIPTRLAALRWINMLLEKVQSEMNKYIYELLPALLRTLSDDADEVILLNLEVLARIALLDKNQFQRVLFSIVSLFASNRHLLEVRGSLIIRNLCTLLNAKSIYNALASILGSDENKNIQDSANLDFGTANINHTTCTEKKDVEDKIMTETDTINNERELISTEKILPETCSSDTNTSRVNQTATSPPSSISNNEQNNDTDPRIFLATNTSTTITKGNSTINDLEFRSIMVQTLNLILLTARELDELRNLLLVSLEPNASIEARALFITMFKCWCHNPVATLSLCFAAQAYELASELVMQFASIDVTVGFLMQVDKLVQLVESPIFIQLRLQLLQVHAPFHPPLLKSLYGLLMLLPQSAAFSTLSTRLATVATLRDNLHLPPPLPPTTKINNEEKLQSNSSEVPTASTNLIKSSQATNNEYNTSVNAIGTKHVPNMTELLQVFQAVQLRHKNAHQKTILDCSLINNSNINNIAPISSIISSST</sequence>
<evidence type="ECO:0000256" key="5">
    <source>
        <dbReference type="PROSITE-ProRule" id="PRU00103"/>
    </source>
</evidence>
<feature type="compositionally biased region" description="Low complexity" evidence="6">
    <location>
        <begin position="17"/>
        <end position="34"/>
    </location>
</feature>
<proteinExistence type="inferred from homology"/>
<name>A0A7S3NMZ6_9STRA</name>
<evidence type="ECO:0000256" key="6">
    <source>
        <dbReference type="SAM" id="MobiDB-lite"/>
    </source>
</evidence>
<dbReference type="PROSITE" id="PS50077">
    <property type="entry name" value="HEAT_REPEAT"/>
    <property type="match status" value="1"/>
</dbReference>
<dbReference type="AlphaFoldDB" id="A0A7S3NMZ6"/>
<feature type="compositionally biased region" description="Polar residues" evidence="6">
    <location>
        <begin position="601"/>
        <end position="630"/>
    </location>
</feature>
<feature type="domain" description="Vacuolar protein 14 C-terminal Fig4-binding" evidence="7">
    <location>
        <begin position="512"/>
        <end position="549"/>
    </location>
</feature>
<comment type="similarity">
    <text evidence="2">Belongs to the VAC14 family.</text>
</comment>
<feature type="region of interest" description="Disordered" evidence="6">
    <location>
        <begin position="17"/>
        <end position="37"/>
    </location>
</feature>
<dbReference type="InterPro" id="IPR011989">
    <property type="entry name" value="ARM-like"/>
</dbReference>
<evidence type="ECO:0000256" key="4">
    <source>
        <dbReference type="ARBA" id="ARBA00023136"/>
    </source>
</evidence>
<protein>
    <recommendedName>
        <fullName evidence="7">Vacuolar protein 14 C-terminal Fig4-binding domain-containing protein</fullName>
    </recommendedName>
</protein>
<evidence type="ECO:0000313" key="8">
    <source>
        <dbReference type="EMBL" id="CAE0371236.1"/>
    </source>
</evidence>
<dbReference type="PANTHER" id="PTHR16023:SF0">
    <property type="entry name" value="PROTEIN VAC14 HOMOLOG"/>
    <property type="match status" value="1"/>
</dbReference>
<comment type="subcellular location">
    <subcellularLocation>
        <location evidence="1">Endomembrane system</location>
    </subcellularLocation>
</comment>
<dbReference type="SUPFAM" id="SSF48371">
    <property type="entry name" value="ARM repeat"/>
    <property type="match status" value="1"/>
</dbReference>
<feature type="region of interest" description="Disordered" evidence="6">
    <location>
        <begin position="813"/>
        <end position="846"/>
    </location>
</feature>
<dbReference type="InterPro" id="IPR021133">
    <property type="entry name" value="HEAT_type_2"/>
</dbReference>
<dbReference type="EMBL" id="HBIJ01018234">
    <property type="protein sequence ID" value="CAE0371236.1"/>
    <property type="molecule type" value="Transcribed_RNA"/>
</dbReference>
<accession>A0A7S3NMZ6</accession>
<organism evidence="8">
    <name type="scientific">Aureoumbra lagunensis</name>
    <dbReference type="NCBI Taxonomy" id="44058"/>
    <lineage>
        <taxon>Eukaryota</taxon>
        <taxon>Sar</taxon>
        <taxon>Stramenopiles</taxon>
        <taxon>Ochrophyta</taxon>
        <taxon>Pelagophyceae</taxon>
        <taxon>Pelagomonadales</taxon>
        <taxon>Aureoumbra</taxon>
    </lineage>
</organism>
<feature type="repeat" description="HEAT" evidence="5">
    <location>
        <begin position="120"/>
        <end position="156"/>
    </location>
</feature>
<reference evidence="8" key="1">
    <citation type="submission" date="2021-01" db="EMBL/GenBank/DDBJ databases">
        <authorList>
            <person name="Corre E."/>
            <person name="Pelletier E."/>
            <person name="Niang G."/>
            <person name="Scheremetjew M."/>
            <person name="Finn R."/>
            <person name="Kale V."/>
            <person name="Holt S."/>
            <person name="Cochrane G."/>
            <person name="Meng A."/>
            <person name="Brown T."/>
            <person name="Cohen L."/>
        </authorList>
    </citation>
    <scope>NUCLEOTIDE SEQUENCE</scope>
    <source>
        <strain evidence="8">CCMP1510</strain>
    </source>
</reference>
<dbReference type="InterPro" id="IPR021841">
    <property type="entry name" value="VAC14_Fig4p-bd"/>
</dbReference>
<keyword evidence="3" id="KW-0677">Repeat</keyword>
<feature type="region of interest" description="Disordered" evidence="6">
    <location>
        <begin position="597"/>
        <end position="632"/>
    </location>
</feature>
<dbReference type="GO" id="GO:0006661">
    <property type="term" value="P:phosphatidylinositol biosynthetic process"/>
    <property type="evidence" value="ECO:0007669"/>
    <property type="project" value="InterPro"/>
</dbReference>
<dbReference type="Pfam" id="PF11916">
    <property type="entry name" value="Vac14_Fig4_bd"/>
    <property type="match status" value="2"/>
</dbReference>
<feature type="compositionally biased region" description="Low complexity" evidence="6">
    <location>
        <begin position="287"/>
        <end position="318"/>
    </location>
</feature>
<dbReference type="GO" id="GO:0070772">
    <property type="term" value="C:PAS complex"/>
    <property type="evidence" value="ECO:0007669"/>
    <property type="project" value="InterPro"/>
</dbReference>
<feature type="region of interest" description="Disordered" evidence="6">
    <location>
        <begin position="287"/>
        <end position="323"/>
    </location>
</feature>
<dbReference type="PANTHER" id="PTHR16023">
    <property type="entry name" value="TAX1 BINDING PROTEIN-RELATED"/>
    <property type="match status" value="1"/>
</dbReference>